<evidence type="ECO:0000256" key="6">
    <source>
        <dbReference type="SAM" id="Phobius"/>
    </source>
</evidence>
<evidence type="ECO:0000313" key="7">
    <source>
        <dbReference type="EMBL" id="APT45519.1"/>
    </source>
</evidence>
<organism evidence="7 8">
    <name type="scientific">Bacillus safensis</name>
    <dbReference type="NCBI Taxonomy" id="561879"/>
    <lineage>
        <taxon>Bacteria</taxon>
        <taxon>Bacillati</taxon>
        <taxon>Bacillota</taxon>
        <taxon>Bacilli</taxon>
        <taxon>Bacillales</taxon>
        <taxon>Bacillaceae</taxon>
        <taxon>Bacillus</taxon>
    </lineage>
</organism>
<name>A0A1L6ZG78_BACIA</name>
<evidence type="ECO:0000256" key="5">
    <source>
        <dbReference type="ARBA" id="ARBA00023136"/>
    </source>
</evidence>
<dbReference type="AlphaFoldDB" id="A0A1L6ZG78"/>
<dbReference type="Pfam" id="PF01594">
    <property type="entry name" value="AI-2E_transport"/>
    <property type="match status" value="1"/>
</dbReference>
<feature type="transmembrane region" description="Helical" evidence="6">
    <location>
        <begin position="232"/>
        <end position="253"/>
    </location>
</feature>
<evidence type="ECO:0000256" key="2">
    <source>
        <dbReference type="ARBA" id="ARBA00009773"/>
    </source>
</evidence>
<evidence type="ECO:0000256" key="4">
    <source>
        <dbReference type="ARBA" id="ARBA00022989"/>
    </source>
</evidence>
<keyword evidence="3 6" id="KW-0812">Transmembrane</keyword>
<sequence length="380" mass="42832">MNSMQMWSSRFRKFFLDNKFVLFLLVLLLIGLNILVFMKTSFIFTPLIVLVKTIALPIILTGVVYYLLNPIVNLLEKARIKRIYSILLLYIVIIGIITVTIVSIIPFLQAQTMSLFHNLPKYVDTVEDQIRQLTGSNFINQVQNSMNFNVSELVSKASSQATKILESTFTGVGTFLGALTEVIISIVTVPFILFYLLKDGKKLPDYLLKFLPSKMREHTHIMLHEMNHRLSSYIRGQIIVSFCIGVLLLIGYMIIGLDYALLLAIIAACTSIVPYLGPTIAITPAIVIALVTSPVMLLKLIIVWTVVQLVEGKFISPQVMGKNLHIHPITIIFVILTAGKLFNVVGIIVAIPTYAVLKVITTHLFDWFKMRSNLYKEEKV</sequence>
<dbReference type="GO" id="GO:0016020">
    <property type="term" value="C:membrane"/>
    <property type="evidence" value="ECO:0007669"/>
    <property type="project" value="UniProtKB-SubCell"/>
</dbReference>
<accession>A0A1L6ZG78</accession>
<feature type="transmembrane region" description="Helical" evidence="6">
    <location>
        <begin position="284"/>
        <end position="306"/>
    </location>
</feature>
<comment type="similarity">
    <text evidence="2">Belongs to the autoinducer-2 exporter (AI-2E) (TC 2.A.86) family.</text>
</comment>
<dbReference type="RefSeq" id="WP_075621920.1">
    <property type="nucleotide sequence ID" value="NZ_CP015607.1"/>
</dbReference>
<proteinExistence type="inferred from homology"/>
<keyword evidence="5 6" id="KW-0472">Membrane</keyword>
<comment type="subcellular location">
    <subcellularLocation>
        <location evidence="1">Membrane</location>
        <topology evidence="1">Multi-pass membrane protein</topology>
    </subcellularLocation>
</comment>
<dbReference type="PANTHER" id="PTHR21716:SF69">
    <property type="entry name" value="TRANSPORT PROTEIN YUBA-RELATED"/>
    <property type="match status" value="1"/>
</dbReference>
<dbReference type="PANTHER" id="PTHR21716">
    <property type="entry name" value="TRANSMEMBRANE PROTEIN"/>
    <property type="match status" value="1"/>
</dbReference>
<feature type="transmembrane region" description="Helical" evidence="6">
    <location>
        <begin position="20"/>
        <end position="38"/>
    </location>
</feature>
<reference evidence="7 8" key="1">
    <citation type="submission" date="2016-05" db="EMBL/GenBank/DDBJ databases">
        <title>Complete Genome and Methylome Analysis of Psychrotrophic Bacterial Isolates from Antarctic Lake Untersee.</title>
        <authorList>
            <person name="Fomenkov A."/>
            <person name="Akimov V.N."/>
            <person name="Vasilyeva L.V."/>
            <person name="Andersen D."/>
            <person name="Vincze T."/>
            <person name="Roberts R.J."/>
        </authorList>
    </citation>
    <scope>NUCLEOTIDE SEQUENCE [LARGE SCALE GENOMIC DNA]</scope>
    <source>
        <strain evidence="7 8">U14-5</strain>
    </source>
</reference>
<evidence type="ECO:0000313" key="8">
    <source>
        <dbReference type="Proteomes" id="UP000185426"/>
    </source>
</evidence>
<dbReference type="EMBL" id="CP015607">
    <property type="protein sequence ID" value="APT45519.1"/>
    <property type="molecule type" value="Genomic_DNA"/>
</dbReference>
<dbReference type="GO" id="GO:0055085">
    <property type="term" value="P:transmembrane transport"/>
    <property type="evidence" value="ECO:0007669"/>
    <property type="project" value="TreeGrafter"/>
</dbReference>
<feature type="transmembrane region" description="Helical" evidence="6">
    <location>
        <begin position="87"/>
        <end position="108"/>
    </location>
</feature>
<gene>
    <name evidence="7" type="ORF">BSA145_06015</name>
</gene>
<keyword evidence="4 6" id="KW-1133">Transmembrane helix</keyword>
<feature type="transmembrane region" description="Helical" evidence="6">
    <location>
        <begin position="259"/>
        <end position="277"/>
    </location>
</feature>
<feature type="transmembrane region" description="Helical" evidence="6">
    <location>
        <begin position="44"/>
        <end position="67"/>
    </location>
</feature>
<protein>
    <submittedName>
        <fullName evidence="7">AI-2E family transporter</fullName>
    </submittedName>
</protein>
<feature type="transmembrane region" description="Helical" evidence="6">
    <location>
        <begin position="175"/>
        <end position="197"/>
    </location>
</feature>
<dbReference type="Proteomes" id="UP000185426">
    <property type="component" value="Chromosome"/>
</dbReference>
<evidence type="ECO:0000256" key="1">
    <source>
        <dbReference type="ARBA" id="ARBA00004141"/>
    </source>
</evidence>
<feature type="transmembrane region" description="Helical" evidence="6">
    <location>
        <begin position="326"/>
        <end position="351"/>
    </location>
</feature>
<evidence type="ECO:0000256" key="3">
    <source>
        <dbReference type="ARBA" id="ARBA00022692"/>
    </source>
</evidence>
<dbReference type="InterPro" id="IPR002549">
    <property type="entry name" value="AI-2E-like"/>
</dbReference>